<comment type="subcellular location">
    <subcellularLocation>
        <location evidence="1 9">Cell inner membrane</location>
        <topology evidence="1 9">Single-pass membrane protein</topology>
    </subcellularLocation>
</comment>
<keyword evidence="5 9" id="KW-0997">Cell inner membrane</keyword>
<protein>
    <recommendedName>
        <fullName evidence="9">Type II secretion system protein I</fullName>
        <shortName evidence="9">T2SS minor pseudopilin I</shortName>
    </recommendedName>
</protein>
<dbReference type="EMBL" id="JABEVQ010000002">
    <property type="protein sequence ID" value="NWN90554.1"/>
    <property type="molecule type" value="Genomic_DNA"/>
</dbReference>
<comment type="caution">
    <text evidence="11">The sequence shown here is derived from an EMBL/GenBank/DDBJ whole genome shotgun (WGS) entry which is preliminary data.</text>
</comment>
<dbReference type="NCBIfam" id="TIGR02532">
    <property type="entry name" value="IV_pilin_GFxxxE"/>
    <property type="match status" value="1"/>
</dbReference>
<dbReference type="AlphaFoldDB" id="A0A851HLY5"/>
<dbReference type="PROSITE" id="PS00409">
    <property type="entry name" value="PROKAR_NTER_METHYL"/>
    <property type="match status" value="1"/>
</dbReference>
<evidence type="ECO:0000256" key="7">
    <source>
        <dbReference type="ARBA" id="ARBA00022989"/>
    </source>
</evidence>
<evidence type="ECO:0000313" key="11">
    <source>
        <dbReference type="EMBL" id="NWN90554.1"/>
    </source>
</evidence>
<comment type="similarity">
    <text evidence="2 9">Belongs to the GSP I family.</text>
</comment>
<keyword evidence="6" id="KW-0812">Transmembrane</keyword>
<comment type="function">
    <text evidence="9">Component of the type II secretion system required for the energy-dependent secretion of extracellular factors such as proteases and toxins from the periplasm.</text>
</comment>
<comment type="subunit">
    <text evidence="9">Type II secretion is composed of four main components: the outer membrane complex, the inner membrane complex, the cytoplasmic secretion ATPase and the periplasm-spanning pseudopilus.</text>
</comment>
<keyword evidence="7" id="KW-1133">Transmembrane helix</keyword>
<keyword evidence="4 9" id="KW-0488">Methylation</keyword>
<dbReference type="InterPro" id="IPR012902">
    <property type="entry name" value="N_methyl_site"/>
</dbReference>
<name>A0A851HLY5_9GAMM</name>
<reference evidence="11 12" key="1">
    <citation type="submission" date="2020-03" db="EMBL/GenBank/DDBJ databases">
        <title>Metagenomic, metatranscriptomic, and metabolomic analyses revealed the key microbes and metabolic features during the fermentation of ganjang, Korean traditional soy sauce.</title>
        <authorList>
            <person name="Chun B.H."/>
            <person name="Jeon C.O."/>
        </authorList>
    </citation>
    <scope>NUCLEOTIDE SEQUENCE [LARGE SCALE GENOMIC DNA]</scope>
    <source>
        <strain evidence="11 12">KG14</strain>
    </source>
</reference>
<dbReference type="GO" id="GO:0005886">
    <property type="term" value="C:plasma membrane"/>
    <property type="evidence" value="ECO:0007669"/>
    <property type="project" value="UniProtKB-SubCell"/>
</dbReference>
<evidence type="ECO:0000256" key="5">
    <source>
        <dbReference type="ARBA" id="ARBA00022519"/>
    </source>
</evidence>
<comment type="PTM">
    <text evidence="9">Cleaved by prepilin peptidase.</text>
</comment>
<dbReference type="PANTHER" id="PTHR38779:SF2">
    <property type="entry name" value="TYPE II SECRETION SYSTEM PROTEIN I-RELATED"/>
    <property type="match status" value="1"/>
</dbReference>
<keyword evidence="3" id="KW-1003">Cell membrane</keyword>
<evidence type="ECO:0000256" key="4">
    <source>
        <dbReference type="ARBA" id="ARBA00022481"/>
    </source>
</evidence>
<dbReference type="GO" id="GO:0015628">
    <property type="term" value="P:protein secretion by the type II secretion system"/>
    <property type="evidence" value="ECO:0007669"/>
    <property type="project" value="UniProtKB-UniRule"/>
</dbReference>
<dbReference type="NCBIfam" id="TIGR01707">
    <property type="entry name" value="gspI"/>
    <property type="match status" value="1"/>
</dbReference>
<evidence type="ECO:0000256" key="3">
    <source>
        <dbReference type="ARBA" id="ARBA00022475"/>
    </source>
</evidence>
<evidence type="ECO:0000256" key="8">
    <source>
        <dbReference type="ARBA" id="ARBA00023136"/>
    </source>
</evidence>
<organism evidence="11 12">
    <name type="scientific">Marinobacter adhaerens</name>
    <dbReference type="NCBI Taxonomy" id="1033846"/>
    <lineage>
        <taxon>Bacteria</taxon>
        <taxon>Pseudomonadati</taxon>
        <taxon>Pseudomonadota</taxon>
        <taxon>Gammaproteobacteria</taxon>
        <taxon>Pseudomonadales</taxon>
        <taxon>Marinobacteraceae</taxon>
        <taxon>Marinobacter</taxon>
    </lineage>
</organism>
<dbReference type="Proteomes" id="UP000536442">
    <property type="component" value="Unassembled WGS sequence"/>
</dbReference>
<dbReference type="InterPro" id="IPR003413">
    <property type="entry name" value="T2SS_GspI_C"/>
</dbReference>
<dbReference type="PANTHER" id="PTHR38779">
    <property type="entry name" value="TYPE II SECRETION SYSTEM PROTEIN I-RELATED"/>
    <property type="match status" value="1"/>
</dbReference>
<dbReference type="InterPro" id="IPR010052">
    <property type="entry name" value="T2SS_protein-GspI"/>
</dbReference>
<dbReference type="GO" id="GO:0015627">
    <property type="term" value="C:type II protein secretion system complex"/>
    <property type="evidence" value="ECO:0007669"/>
    <property type="project" value="UniProtKB-UniRule"/>
</dbReference>
<evidence type="ECO:0000256" key="2">
    <source>
        <dbReference type="ARBA" id="ARBA00008358"/>
    </source>
</evidence>
<sequence length="124" mass="13781">MGSSRGFTLIEVMIALLVFGLIATAAAEVGSQYISSYERVRDKTLAAWIADNRIAEIRLQKKLPAISENAKDADYGPYRWQVTTKVLATAESKMRRVEVEVARYREGRTKPYPVHTLSAFVGGS</sequence>
<accession>A0A851HLY5</accession>
<dbReference type="Pfam" id="PF02501">
    <property type="entry name" value="T2SSI"/>
    <property type="match status" value="1"/>
</dbReference>
<evidence type="ECO:0000313" key="12">
    <source>
        <dbReference type="Proteomes" id="UP000536442"/>
    </source>
</evidence>
<proteinExistence type="inferred from homology"/>
<keyword evidence="12" id="KW-1185">Reference proteome</keyword>
<evidence type="ECO:0000256" key="1">
    <source>
        <dbReference type="ARBA" id="ARBA00004377"/>
    </source>
</evidence>
<dbReference type="SUPFAM" id="SSF54523">
    <property type="entry name" value="Pili subunits"/>
    <property type="match status" value="1"/>
</dbReference>
<dbReference type="Pfam" id="PF07963">
    <property type="entry name" value="N_methyl"/>
    <property type="match status" value="1"/>
</dbReference>
<dbReference type="Gene3D" id="3.30.1300.30">
    <property type="entry name" value="GSPII I/J protein-like"/>
    <property type="match status" value="1"/>
</dbReference>
<evidence type="ECO:0000259" key="10">
    <source>
        <dbReference type="Pfam" id="PF02501"/>
    </source>
</evidence>
<keyword evidence="8" id="KW-0472">Membrane</keyword>
<dbReference type="InterPro" id="IPR045584">
    <property type="entry name" value="Pilin-like"/>
</dbReference>
<evidence type="ECO:0000256" key="6">
    <source>
        <dbReference type="ARBA" id="ARBA00022692"/>
    </source>
</evidence>
<evidence type="ECO:0000256" key="9">
    <source>
        <dbReference type="RuleBase" id="RU368030"/>
    </source>
</evidence>
<feature type="domain" description="Type II secretion system protein GspI C-terminal" evidence="10">
    <location>
        <begin position="41"/>
        <end position="121"/>
    </location>
</feature>
<gene>
    <name evidence="11" type="primary">gspI</name>
    <name evidence="11" type="ORF">HLV39_03440</name>
</gene>